<dbReference type="GO" id="GO:0008023">
    <property type="term" value="C:transcription elongation factor complex"/>
    <property type="evidence" value="ECO:0007669"/>
    <property type="project" value="TreeGrafter"/>
</dbReference>
<sequence>MSNFKRNDNSKKEDPYKAYFGHPELDALLGNSLLKGQIIFIEQDTPTTIYKQFLRYCIGNSFHKNHVSIIFDQFSEQWSKIIPKKQVESSQQQEEKELQHKIAWRYNQMQQQFTIKNIDSSIFYLDLSKSETEQAVENHLKLNNYDEINNLQQFLQIITKQYQKSLKTSTDSTMKKLIIHDFWDKIPYNQQELNQFLYALKVLIRSSYLLCIITLPERRTDLMQFCDFYITITQLFGNKEFSDFQGMIKFDKIGWSGSLKQVQLDNDKWGIKITQKQLKIEQLYETAIEDDSEEEQKNKIKIEQF</sequence>
<evidence type="ECO:0000256" key="4">
    <source>
        <dbReference type="ARBA" id="ARBA00022694"/>
    </source>
</evidence>
<keyword evidence="5" id="KW-0539">Nucleus</keyword>
<gene>
    <name evidence="6" type="ORF">PPRIM_AZ9-3.1.T0050501</name>
</gene>
<reference evidence="6" key="1">
    <citation type="submission" date="2021-01" db="EMBL/GenBank/DDBJ databases">
        <authorList>
            <consortium name="Genoscope - CEA"/>
            <person name="William W."/>
        </authorList>
    </citation>
    <scope>NUCLEOTIDE SEQUENCE</scope>
</reference>
<accession>A0A8S1JU18</accession>
<dbReference type="AlphaFoldDB" id="A0A8S1JU18"/>
<comment type="caution">
    <text evidence="6">The sequence shown here is derived from an EMBL/GenBank/DDBJ whole genome shotgun (WGS) entry which is preliminary data.</text>
</comment>
<evidence type="ECO:0000313" key="7">
    <source>
        <dbReference type="Proteomes" id="UP000688137"/>
    </source>
</evidence>
<dbReference type="PANTHER" id="PTHR12896:SF1">
    <property type="entry name" value="ELONGATOR COMPLEX PROTEIN 4"/>
    <property type="match status" value="1"/>
</dbReference>
<evidence type="ECO:0000313" key="6">
    <source>
        <dbReference type="EMBL" id="CAD8043846.1"/>
    </source>
</evidence>
<name>A0A8S1JU18_PARPR</name>
<dbReference type="InterPro" id="IPR008728">
    <property type="entry name" value="Elongator_complex_protein_4"/>
</dbReference>
<dbReference type="GO" id="GO:0002098">
    <property type="term" value="P:tRNA wobble uridine modification"/>
    <property type="evidence" value="ECO:0007669"/>
    <property type="project" value="InterPro"/>
</dbReference>
<keyword evidence="4" id="KW-0819">tRNA processing</keyword>
<dbReference type="Proteomes" id="UP000688137">
    <property type="component" value="Unassembled WGS sequence"/>
</dbReference>
<keyword evidence="7" id="KW-1185">Reference proteome</keyword>
<dbReference type="Pfam" id="PF05625">
    <property type="entry name" value="PAXNEB"/>
    <property type="match status" value="1"/>
</dbReference>
<evidence type="ECO:0000256" key="5">
    <source>
        <dbReference type="ARBA" id="ARBA00023242"/>
    </source>
</evidence>
<evidence type="ECO:0000256" key="3">
    <source>
        <dbReference type="ARBA" id="ARBA00022490"/>
    </source>
</evidence>
<keyword evidence="3" id="KW-0963">Cytoplasm</keyword>
<organism evidence="6 7">
    <name type="scientific">Paramecium primaurelia</name>
    <dbReference type="NCBI Taxonomy" id="5886"/>
    <lineage>
        <taxon>Eukaryota</taxon>
        <taxon>Sar</taxon>
        <taxon>Alveolata</taxon>
        <taxon>Ciliophora</taxon>
        <taxon>Intramacronucleata</taxon>
        <taxon>Oligohymenophorea</taxon>
        <taxon>Peniculida</taxon>
        <taxon>Parameciidae</taxon>
        <taxon>Paramecium</taxon>
    </lineage>
</organism>
<evidence type="ECO:0000256" key="1">
    <source>
        <dbReference type="ARBA" id="ARBA00004123"/>
    </source>
</evidence>
<evidence type="ECO:0000256" key="2">
    <source>
        <dbReference type="ARBA" id="ARBA00004496"/>
    </source>
</evidence>
<proteinExistence type="predicted"/>
<dbReference type="GO" id="GO:0033588">
    <property type="term" value="C:elongator holoenzyme complex"/>
    <property type="evidence" value="ECO:0007669"/>
    <property type="project" value="InterPro"/>
</dbReference>
<protein>
    <submittedName>
        <fullName evidence="6">Uncharacterized protein</fullName>
    </submittedName>
</protein>
<comment type="subcellular location">
    <subcellularLocation>
        <location evidence="2">Cytoplasm</location>
    </subcellularLocation>
    <subcellularLocation>
        <location evidence="1">Nucleus</location>
    </subcellularLocation>
</comment>
<dbReference type="EMBL" id="CAJJDM010000002">
    <property type="protein sequence ID" value="CAD8043846.1"/>
    <property type="molecule type" value="Genomic_DNA"/>
</dbReference>
<dbReference type="GO" id="GO:0005737">
    <property type="term" value="C:cytoplasm"/>
    <property type="evidence" value="ECO:0007669"/>
    <property type="project" value="UniProtKB-SubCell"/>
</dbReference>
<dbReference type="PANTHER" id="PTHR12896">
    <property type="entry name" value="PAX6 NEIGHBOR PROTEIN PAXNEB"/>
    <property type="match status" value="1"/>
</dbReference>
<dbReference type="OMA" id="CIGNSFH"/>